<protein>
    <submittedName>
        <fullName evidence="6">Etoposide-induced protein 2.4 (EI24)</fullName>
    </submittedName>
</protein>
<feature type="transmembrane region" description="Helical" evidence="5">
    <location>
        <begin position="82"/>
        <end position="115"/>
    </location>
</feature>
<keyword evidence="7" id="KW-1185">Reference proteome</keyword>
<gene>
    <name evidence="6" type="ORF">SAMN05421875_12932</name>
</gene>
<keyword evidence="2 5" id="KW-0812">Transmembrane</keyword>
<dbReference type="EMBL" id="FNQJ01000029">
    <property type="protein sequence ID" value="SEA78161.1"/>
    <property type="molecule type" value="Genomic_DNA"/>
</dbReference>
<feature type="transmembrane region" description="Helical" evidence="5">
    <location>
        <begin position="240"/>
        <end position="262"/>
    </location>
</feature>
<accession>A0A1H4DZH3</accession>
<organism evidence="6 7">
    <name type="scientific">Acidovorax soli</name>
    <dbReference type="NCBI Taxonomy" id="592050"/>
    <lineage>
        <taxon>Bacteria</taxon>
        <taxon>Pseudomonadati</taxon>
        <taxon>Pseudomonadota</taxon>
        <taxon>Betaproteobacteria</taxon>
        <taxon>Burkholderiales</taxon>
        <taxon>Comamonadaceae</taxon>
        <taxon>Acidovorax</taxon>
    </lineage>
</organism>
<name>A0A1H4DZH3_9BURK</name>
<dbReference type="Proteomes" id="UP000199002">
    <property type="component" value="Unassembled WGS sequence"/>
</dbReference>
<dbReference type="Pfam" id="PF07264">
    <property type="entry name" value="EI24"/>
    <property type="match status" value="1"/>
</dbReference>
<evidence type="ECO:0000256" key="1">
    <source>
        <dbReference type="ARBA" id="ARBA00004141"/>
    </source>
</evidence>
<keyword evidence="4 5" id="KW-0472">Membrane</keyword>
<reference evidence="7" key="1">
    <citation type="submission" date="2016-10" db="EMBL/GenBank/DDBJ databases">
        <authorList>
            <person name="Varghese N."/>
            <person name="Submissions S."/>
        </authorList>
    </citation>
    <scope>NUCLEOTIDE SEQUENCE [LARGE SCALE GENOMIC DNA]</scope>
    <source>
        <strain evidence="7">DSM 25157</strain>
    </source>
</reference>
<dbReference type="STRING" id="592050.SAMN05421875_12932"/>
<feature type="transmembrane region" description="Helical" evidence="5">
    <location>
        <begin position="204"/>
        <end position="234"/>
    </location>
</feature>
<proteinExistence type="predicted"/>
<feature type="transmembrane region" description="Helical" evidence="5">
    <location>
        <begin position="164"/>
        <end position="184"/>
    </location>
</feature>
<evidence type="ECO:0000313" key="7">
    <source>
        <dbReference type="Proteomes" id="UP000199002"/>
    </source>
</evidence>
<evidence type="ECO:0000256" key="5">
    <source>
        <dbReference type="SAM" id="Phobius"/>
    </source>
</evidence>
<dbReference type="InterPro" id="IPR059112">
    <property type="entry name" value="CysZ/EI24"/>
</dbReference>
<evidence type="ECO:0000313" key="6">
    <source>
        <dbReference type="EMBL" id="SEA78161.1"/>
    </source>
</evidence>
<feature type="transmembrane region" description="Helical" evidence="5">
    <location>
        <begin position="24"/>
        <end position="45"/>
    </location>
</feature>
<comment type="subcellular location">
    <subcellularLocation>
        <location evidence="1">Membrane</location>
        <topology evidence="1">Multi-pass membrane protein</topology>
    </subcellularLocation>
</comment>
<evidence type="ECO:0000256" key="3">
    <source>
        <dbReference type="ARBA" id="ARBA00022989"/>
    </source>
</evidence>
<evidence type="ECO:0000256" key="4">
    <source>
        <dbReference type="ARBA" id="ARBA00023136"/>
    </source>
</evidence>
<dbReference type="AlphaFoldDB" id="A0A1H4DZH3"/>
<dbReference type="GeneID" id="34234951"/>
<dbReference type="RefSeq" id="WP_092700054.1">
    <property type="nucleotide sequence ID" value="NZ_CAXIQL010000042.1"/>
</dbReference>
<evidence type="ECO:0000256" key="2">
    <source>
        <dbReference type="ARBA" id="ARBA00022692"/>
    </source>
</evidence>
<sequence length="305" mass="32823">MLANMGLLVDSFWRAAVYCLRPRVILLSMVPLLLIGVLGGALGYFYWDGAVRGMRTLLESSALLATLWGWLHAWGIGDATAVMAPLLVILAATPVLVMISLLAVALLTTPALVTLVAQRRFPHLERKQGGSFWASAMWSLGSTLLALIALVVSVPLWLVPPLVLVLPPLIWGWLSYRVMAFDALAEHASKEERREILRSHRARLLGIGVLTGYLGAAPSLVWASGVVFAAAFFILVPLAIWIYTLVFAFSSLWFAHYCLAALERLRSEGRAPSPPAASGGGQAALAIAATPDAPPGTFISEHKLP</sequence>
<feature type="transmembrane region" description="Helical" evidence="5">
    <location>
        <begin position="136"/>
        <end position="158"/>
    </location>
</feature>
<keyword evidence="3 5" id="KW-1133">Transmembrane helix</keyword>